<keyword evidence="3" id="KW-1185">Reference proteome</keyword>
<feature type="chain" id="PRO_5021718594" description="Secreted protein" evidence="1">
    <location>
        <begin position="21"/>
        <end position="73"/>
    </location>
</feature>
<accession>A0A553NHX5</accession>
<feature type="signal peptide" evidence="1">
    <location>
        <begin position="1"/>
        <end position="20"/>
    </location>
</feature>
<dbReference type="AlphaFoldDB" id="A0A553NHX5"/>
<proteinExistence type="predicted"/>
<evidence type="ECO:0000313" key="3">
    <source>
        <dbReference type="Proteomes" id="UP000316079"/>
    </source>
</evidence>
<reference evidence="2 3" key="1">
    <citation type="journal article" date="2019" name="Sci. Data">
        <title>Hybrid genome assembly and annotation of Danionella translucida.</title>
        <authorList>
            <person name="Kadobianskyi M."/>
            <person name="Schulze L."/>
            <person name="Schuelke M."/>
            <person name="Judkewitz B."/>
        </authorList>
    </citation>
    <scope>NUCLEOTIDE SEQUENCE [LARGE SCALE GENOMIC DNA]</scope>
    <source>
        <strain evidence="2 3">Bolton</strain>
    </source>
</reference>
<feature type="non-terminal residue" evidence="2">
    <location>
        <position position="73"/>
    </location>
</feature>
<name>A0A553NHX5_9TELE</name>
<dbReference type="EMBL" id="SRMA01026957">
    <property type="protein sequence ID" value="TRY65056.1"/>
    <property type="molecule type" value="Genomic_DNA"/>
</dbReference>
<evidence type="ECO:0000256" key="1">
    <source>
        <dbReference type="SAM" id="SignalP"/>
    </source>
</evidence>
<dbReference type="Proteomes" id="UP000316079">
    <property type="component" value="Unassembled WGS sequence"/>
</dbReference>
<gene>
    <name evidence="2" type="ORF">DNTS_018556</name>
</gene>
<comment type="caution">
    <text evidence="2">The sequence shown here is derived from an EMBL/GenBank/DDBJ whole genome shotgun (WGS) entry which is preliminary data.</text>
</comment>
<evidence type="ECO:0000313" key="2">
    <source>
        <dbReference type="EMBL" id="TRY65056.1"/>
    </source>
</evidence>
<evidence type="ECO:0008006" key="4">
    <source>
        <dbReference type="Google" id="ProtNLM"/>
    </source>
</evidence>
<organism evidence="2 3">
    <name type="scientific">Danionella cerebrum</name>
    <dbReference type="NCBI Taxonomy" id="2873325"/>
    <lineage>
        <taxon>Eukaryota</taxon>
        <taxon>Metazoa</taxon>
        <taxon>Chordata</taxon>
        <taxon>Craniata</taxon>
        <taxon>Vertebrata</taxon>
        <taxon>Euteleostomi</taxon>
        <taxon>Actinopterygii</taxon>
        <taxon>Neopterygii</taxon>
        <taxon>Teleostei</taxon>
        <taxon>Ostariophysi</taxon>
        <taxon>Cypriniformes</taxon>
        <taxon>Danionidae</taxon>
        <taxon>Danioninae</taxon>
        <taxon>Danionella</taxon>
    </lineage>
</organism>
<protein>
    <recommendedName>
        <fullName evidence="4">Secreted protein</fullName>
    </recommendedName>
</protein>
<sequence length="73" mass="8332">MLLLKPQAFFRLSLLSAAQCLPTEWHELPGLLKPHGLKNAPFEAEECVLAHRRHLLLDTIVLQLDLGTSWYNL</sequence>
<keyword evidence="1" id="KW-0732">Signal</keyword>